<evidence type="ECO:0000313" key="2">
    <source>
        <dbReference type="EMBL" id="OLQ02776.1"/>
    </source>
</evidence>
<accession>A0A1Q9E5S8</accession>
<evidence type="ECO:0000256" key="1">
    <source>
        <dbReference type="SAM" id="MobiDB-lite"/>
    </source>
</evidence>
<gene>
    <name evidence="2" type="ORF">AK812_SmicGene14322</name>
</gene>
<name>A0A1Q9E5S8_SYMMI</name>
<reference evidence="2 3" key="1">
    <citation type="submission" date="2016-02" db="EMBL/GenBank/DDBJ databases">
        <title>Genome analysis of coral dinoflagellate symbionts highlights evolutionary adaptations to a symbiotic lifestyle.</title>
        <authorList>
            <person name="Aranda M."/>
            <person name="Li Y."/>
            <person name="Liew Y.J."/>
            <person name="Baumgarten S."/>
            <person name="Simakov O."/>
            <person name="Wilson M."/>
            <person name="Piel J."/>
            <person name="Ashoor H."/>
            <person name="Bougouffa S."/>
            <person name="Bajic V.B."/>
            <person name="Ryu T."/>
            <person name="Ravasi T."/>
            <person name="Bayer T."/>
            <person name="Micklem G."/>
            <person name="Kim H."/>
            <person name="Bhak J."/>
            <person name="Lajeunesse T.C."/>
            <person name="Voolstra C.R."/>
        </authorList>
    </citation>
    <scope>NUCLEOTIDE SEQUENCE [LARGE SCALE GENOMIC DNA]</scope>
    <source>
        <strain evidence="2 3">CCMP2467</strain>
    </source>
</reference>
<feature type="compositionally biased region" description="Polar residues" evidence="1">
    <location>
        <begin position="843"/>
        <end position="863"/>
    </location>
</feature>
<feature type="compositionally biased region" description="Pro residues" evidence="1">
    <location>
        <begin position="575"/>
        <end position="592"/>
    </location>
</feature>
<dbReference type="EMBL" id="LSRX01000254">
    <property type="protein sequence ID" value="OLQ02776.1"/>
    <property type="molecule type" value="Genomic_DNA"/>
</dbReference>
<proteinExistence type="predicted"/>
<sequence>MHSNGKWVESLAREFRMEALLHQMKLGIAASFDLSEVAAHEQEAMRRGAFDSPIASIVLEAMSEFALDELKEMPGYNDLSVSVKLQVARQRVALLERILEHDRADLESRHGASTKQKVVRACVLAHPQLFRACPEGLRVNRARLCISWALRNSFFFIPASMAAGLSFTARLPKVALLILAFYAPSRAEICQITTEQQGDYAVIKKECETLVVEITCSLNLPVPVCTNQTYTKTATTTSSSATRTSLTATSTLTSTVSTTTRTLTSTSVTASSSTTASVTSTTATESTTSVTQSQTATFSTFTATSTTMTMVPESTSRNASNESMVVITGWLGFPRQNITQDDAEMAVVSTLADYLGLPQSVFTASAEARASASTRRLSARRSQSLPRRLSDIWHVDFTVLVDEVDEPWVRQRLEELASSTAGYDALLREELVSLGSAPSEDFVVTAAIAPAEGEGTGGSDDLPIVFIIAAGAAILCLLGLMIWKGCSRPQPAEEPPYSKTDLPQDDNEVLPPPRLATVVEVPSTIPTTSNGMASPISSLEVMTGSVRDLPLYTRTNTATEAEGHTEEAQAAQAEPPLPPPEEPPPEELPPPSTQVEIPISEVQLSDIQPEVQLADVQPEVLVKPPRQRSTASDWILADVDLSARRCQSLSPSSWSGSWTWTQLSRFHRHFDPPTSKDYSLTFQRGGRLVGQGSDSLSSYKLTAGSYRETGELTWREVPQSASGLAFECSGHLRSRRRKDMQPEDSFEIVGVFAAYDTSVSALQVGSGRFSIRTQTGLEPTAIGHPETLQLTLNCKFLRFDDGMLDEEEESQSSTWTPSVAGVAYTNASSEITPRLEGIDRTRMPSNSITSASQERWRRTSSGTVAAGAPARQHIT</sequence>
<comment type="caution">
    <text evidence="2">The sequence shown here is derived from an EMBL/GenBank/DDBJ whole genome shotgun (WGS) entry which is preliminary data.</text>
</comment>
<feature type="region of interest" description="Disordered" evidence="1">
    <location>
        <begin position="265"/>
        <end position="287"/>
    </location>
</feature>
<dbReference type="Proteomes" id="UP000186817">
    <property type="component" value="Unassembled WGS sequence"/>
</dbReference>
<dbReference type="AlphaFoldDB" id="A0A1Q9E5S8"/>
<evidence type="ECO:0000313" key="3">
    <source>
        <dbReference type="Proteomes" id="UP000186817"/>
    </source>
</evidence>
<feature type="region of interest" description="Disordered" evidence="1">
    <location>
        <begin position="836"/>
        <end position="875"/>
    </location>
</feature>
<organism evidence="2 3">
    <name type="scientific">Symbiodinium microadriaticum</name>
    <name type="common">Dinoflagellate</name>
    <name type="synonym">Zooxanthella microadriatica</name>
    <dbReference type="NCBI Taxonomy" id="2951"/>
    <lineage>
        <taxon>Eukaryota</taxon>
        <taxon>Sar</taxon>
        <taxon>Alveolata</taxon>
        <taxon>Dinophyceae</taxon>
        <taxon>Suessiales</taxon>
        <taxon>Symbiodiniaceae</taxon>
        <taxon>Symbiodinium</taxon>
    </lineage>
</organism>
<protein>
    <submittedName>
        <fullName evidence="2">Uncharacterized protein</fullName>
    </submittedName>
</protein>
<dbReference type="OrthoDB" id="10466397at2759"/>
<keyword evidence="3" id="KW-1185">Reference proteome</keyword>
<feature type="region of interest" description="Disordered" evidence="1">
    <location>
        <begin position="489"/>
        <end position="511"/>
    </location>
</feature>
<feature type="region of interest" description="Disordered" evidence="1">
    <location>
        <begin position="560"/>
        <end position="593"/>
    </location>
</feature>